<dbReference type="EMBL" id="CP000562">
    <property type="protein sequence ID" value="ABN57292.1"/>
    <property type="molecule type" value="Genomic_DNA"/>
</dbReference>
<dbReference type="HOGENOM" id="CLU_864993_0_0_2"/>
<sequence length="321" mass="36034">MDRGRLAPSHLRCSNSVPEGTSFFGARTPPALRARIVYRHGGNDASQERSSRNPKGFAVRLTGSATVRRTGARPPLGGKCERSELEKLEEFRGGVPLPCLMRHYRSITPTRRPSVFSGSGRPVRRTPPGLRPPHPHLRCLNSALSEHRTPHLRCLNSALSEHRTPHLRCLNSALSEHRTPHLRCLNSALSEHRTPHLRCLNSALSEHRTPHLRCSNSCRPLRSRQSFPAPTVLKLLPSATLPAVVPRTYGAHAPALRPAAPRPLGRRQCVAIGDAPTGHRWRRPKVLDLRWTERPRHEHRQVRSRILLRERPSSIVRCAAH</sequence>
<feature type="region of interest" description="Disordered" evidence="1">
    <location>
        <begin position="111"/>
        <end position="135"/>
    </location>
</feature>
<dbReference type="AlphaFoldDB" id="A3CV92"/>
<accession>A3CV92</accession>
<dbReference type="KEGG" id="mem:Memar_1363"/>
<keyword evidence="3" id="KW-1185">Reference proteome</keyword>
<protein>
    <submittedName>
        <fullName evidence="2">Uncharacterized protein</fullName>
    </submittedName>
</protein>
<gene>
    <name evidence="2" type="ordered locus">Memar_1363</name>
</gene>
<proteinExistence type="predicted"/>
<organism evidence="2 3">
    <name type="scientific">Methanoculleus marisnigri (strain ATCC 35101 / DSM 1498 / JR1)</name>
    <dbReference type="NCBI Taxonomy" id="368407"/>
    <lineage>
        <taxon>Archaea</taxon>
        <taxon>Methanobacteriati</taxon>
        <taxon>Methanobacteriota</taxon>
        <taxon>Stenosarchaea group</taxon>
        <taxon>Methanomicrobia</taxon>
        <taxon>Methanomicrobiales</taxon>
        <taxon>Methanomicrobiaceae</taxon>
        <taxon>Methanoculleus</taxon>
    </lineage>
</organism>
<evidence type="ECO:0000313" key="2">
    <source>
        <dbReference type="EMBL" id="ABN57292.1"/>
    </source>
</evidence>
<evidence type="ECO:0000313" key="3">
    <source>
        <dbReference type="Proteomes" id="UP000002146"/>
    </source>
</evidence>
<reference evidence="2 3" key="1">
    <citation type="journal article" date="2009" name="Stand. Genomic Sci.">
        <title>Complete genome sequence of Methanoculleus marisnigri Romesser et al. 1981 type strain JR1.</title>
        <authorList>
            <person name="Anderson I.J."/>
            <person name="Sieprawska-Lupa M."/>
            <person name="Lapidus A."/>
            <person name="Nolan M."/>
            <person name="Copeland A."/>
            <person name="Glavina Del Rio T."/>
            <person name="Tice H."/>
            <person name="Dalin E."/>
            <person name="Barry K."/>
            <person name="Saunders E."/>
            <person name="Han C."/>
            <person name="Brettin T."/>
            <person name="Detter J.C."/>
            <person name="Bruce D."/>
            <person name="Mikhailova N."/>
            <person name="Pitluck S."/>
            <person name="Hauser L."/>
            <person name="Land M."/>
            <person name="Lucas S."/>
            <person name="Richardson P."/>
            <person name="Whitman W.B."/>
            <person name="Kyrpides N.C."/>
        </authorList>
    </citation>
    <scope>NUCLEOTIDE SEQUENCE [LARGE SCALE GENOMIC DNA]</scope>
    <source>
        <strain evidence="3">ATCC 35101 / DSM 1498 / JR1</strain>
    </source>
</reference>
<dbReference type="Proteomes" id="UP000002146">
    <property type="component" value="Chromosome"/>
</dbReference>
<name>A3CV92_METMJ</name>
<evidence type="ECO:0000256" key="1">
    <source>
        <dbReference type="SAM" id="MobiDB-lite"/>
    </source>
</evidence>